<accession>A0A4P7NME3</accession>
<gene>
    <name evidence="2" type="ORF">PoMZ_12079</name>
</gene>
<organism evidence="2 3">
    <name type="scientific">Pyricularia oryzae</name>
    <name type="common">Rice blast fungus</name>
    <name type="synonym">Magnaporthe oryzae</name>
    <dbReference type="NCBI Taxonomy" id="318829"/>
    <lineage>
        <taxon>Eukaryota</taxon>
        <taxon>Fungi</taxon>
        <taxon>Dikarya</taxon>
        <taxon>Ascomycota</taxon>
        <taxon>Pezizomycotina</taxon>
        <taxon>Sordariomycetes</taxon>
        <taxon>Sordariomycetidae</taxon>
        <taxon>Magnaporthales</taxon>
        <taxon>Pyriculariaceae</taxon>
        <taxon>Pyricularia</taxon>
    </lineage>
</organism>
<sequence length="96" mass="11510">MSTWHDCNAWVPWVYTFVSTSVDSLWEFKEKLVWGRACNLYFPMTTLLLWATSWPRGRLARQYPNFDAGTYLFWRTKIKNHISGLEKMEPQGFVLW</sequence>
<dbReference type="EMBL" id="CP034208">
    <property type="protein sequence ID" value="QBZ63182.1"/>
    <property type="molecule type" value="Genomic_DNA"/>
</dbReference>
<reference evidence="2 3" key="1">
    <citation type="journal article" date="2019" name="Mol. Biol. Evol.">
        <title>Blast fungal genomes show frequent chromosomal changes, gene gains and losses, and effector gene turnover.</title>
        <authorList>
            <person name="Gomez Luciano L.B."/>
            <person name="Jason Tsai I."/>
            <person name="Chuma I."/>
            <person name="Tosa Y."/>
            <person name="Chen Y.H."/>
            <person name="Li J.Y."/>
            <person name="Li M.Y."/>
            <person name="Jade Lu M.Y."/>
            <person name="Nakayashiki H."/>
            <person name="Li W.H."/>
        </authorList>
    </citation>
    <scope>NUCLEOTIDE SEQUENCE [LARGE SCALE GENOMIC DNA]</scope>
    <source>
        <strain evidence="2">MZ5-1-6</strain>
    </source>
</reference>
<dbReference type="AlphaFoldDB" id="A0A4P7NME3"/>
<keyword evidence="1" id="KW-0812">Transmembrane</keyword>
<keyword evidence="1" id="KW-1133">Transmembrane helix</keyword>
<name>A0A4P7NME3_PYROR</name>
<evidence type="ECO:0000256" key="1">
    <source>
        <dbReference type="SAM" id="Phobius"/>
    </source>
</evidence>
<evidence type="ECO:0000313" key="3">
    <source>
        <dbReference type="Proteomes" id="UP000294847"/>
    </source>
</evidence>
<proteinExistence type="predicted"/>
<feature type="transmembrane region" description="Helical" evidence="1">
    <location>
        <begin position="33"/>
        <end position="51"/>
    </location>
</feature>
<keyword evidence="1" id="KW-0472">Membrane</keyword>
<protein>
    <submittedName>
        <fullName evidence="2">Uncharacterized protein</fullName>
    </submittedName>
</protein>
<evidence type="ECO:0000313" key="2">
    <source>
        <dbReference type="EMBL" id="QBZ63182.1"/>
    </source>
</evidence>
<dbReference type="Proteomes" id="UP000294847">
    <property type="component" value="Chromosome 5"/>
</dbReference>